<reference evidence="2" key="1">
    <citation type="submission" date="2008-03" db="EMBL/GenBank/DDBJ databases">
        <title>Complete sequence of chromosome of Beijerinckia indica subsp. indica ATCC 9039.</title>
        <authorList>
            <consortium name="US DOE Joint Genome Institute"/>
            <person name="Copeland A."/>
            <person name="Lucas S."/>
            <person name="Lapidus A."/>
            <person name="Glavina del Rio T."/>
            <person name="Dalin E."/>
            <person name="Tice H."/>
            <person name="Bruce D."/>
            <person name="Goodwin L."/>
            <person name="Pitluck S."/>
            <person name="LaButti K."/>
            <person name="Schmutz J."/>
            <person name="Larimer F."/>
            <person name="Land M."/>
            <person name="Hauser L."/>
            <person name="Kyrpides N."/>
            <person name="Mikhailova N."/>
            <person name="Dunfield P.F."/>
            <person name="Dedysh S.N."/>
            <person name="Liesack W."/>
            <person name="Saw J.H."/>
            <person name="Alam M."/>
            <person name="Chen Y."/>
            <person name="Murrell J.C."/>
            <person name="Richardson P."/>
        </authorList>
    </citation>
    <scope>NUCLEOTIDE SEQUENCE [LARGE SCALE GENOMIC DNA]</scope>
    <source>
        <strain evidence="2">ATCC 9039 / DSM 1715 / NCIMB 8712</strain>
    </source>
</reference>
<dbReference type="STRING" id="395963.Bind_2018"/>
<dbReference type="PANTHER" id="PTHR38460:SF1">
    <property type="entry name" value="TAUTOMERASE YOLI-RELATED"/>
    <property type="match status" value="1"/>
</dbReference>
<accession>B2IF75</accession>
<dbReference type="SUPFAM" id="SSF55331">
    <property type="entry name" value="Tautomerase/MIF"/>
    <property type="match status" value="1"/>
</dbReference>
<dbReference type="eggNOG" id="COG1942">
    <property type="taxonomic scope" value="Bacteria"/>
</dbReference>
<reference evidence="1 2" key="2">
    <citation type="journal article" date="2010" name="J. Bacteriol.">
        <title>Complete genome sequence of Beijerinckia indica subsp. indica.</title>
        <authorList>
            <person name="Tamas I."/>
            <person name="Dedysh S.N."/>
            <person name="Liesack W."/>
            <person name="Stott M.B."/>
            <person name="Alam M."/>
            <person name="Murrell J.C."/>
            <person name="Dunfield P.F."/>
        </authorList>
    </citation>
    <scope>NUCLEOTIDE SEQUENCE [LARGE SCALE GENOMIC DNA]</scope>
    <source>
        <strain evidence="2">ATCC 9039 / DSM 1715 / NCIMB 8712</strain>
    </source>
</reference>
<dbReference type="Gene3D" id="3.30.429.10">
    <property type="entry name" value="Macrophage Migration Inhibitory Factor"/>
    <property type="match status" value="1"/>
</dbReference>
<dbReference type="Pfam" id="PF14552">
    <property type="entry name" value="Tautomerase_2"/>
    <property type="match status" value="1"/>
</dbReference>
<dbReference type="PANTHER" id="PTHR38460">
    <property type="entry name" value="TAUTOMERASE YOLI-RELATED"/>
    <property type="match status" value="1"/>
</dbReference>
<evidence type="ECO:0000313" key="1">
    <source>
        <dbReference type="EMBL" id="ACB95640.1"/>
    </source>
</evidence>
<proteinExistence type="predicted"/>
<dbReference type="Proteomes" id="UP000001695">
    <property type="component" value="Chromosome"/>
</dbReference>
<dbReference type="RefSeq" id="WP_012384996.1">
    <property type="nucleotide sequence ID" value="NC_010581.1"/>
</dbReference>
<keyword evidence="2" id="KW-1185">Reference proteome</keyword>
<dbReference type="InterPro" id="IPR014347">
    <property type="entry name" value="Tautomerase/MIF_sf"/>
</dbReference>
<evidence type="ECO:0000313" key="2">
    <source>
        <dbReference type="Proteomes" id="UP000001695"/>
    </source>
</evidence>
<dbReference type="InterPro" id="IPR037479">
    <property type="entry name" value="Tauto_MSAD"/>
</dbReference>
<organism evidence="1 2">
    <name type="scientific">Beijerinckia indica subsp. indica (strain ATCC 9039 / DSM 1715 / NCIMB 8712)</name>
    <dbReference type="NCBI Taxonomy" id="395963"/>
    <lineage>
        <taxon>Bacteria</taxon>
        <taxon>Pseudomonadati</taxon>
        <taxon>Pseudomonadota</taxon>
        <taxon>Alphaproteobacteria</taxon>
        <taxon>Hyphomicrobiales</taxon>
        <taxon>Beijerinckiaceae</taxon>
        <taxon>Beijerinckia</taxon>
    </lineage>
</organism>
<sequence length="126" mass="14439">MPLTRVSLIKGKSPEYRRAILDQVYLAMREAFGVPEEDRFMILTEHEKNDFVYGADYLGINRDDDLVMIQIFANNTRTTEQKKALYARIAELLKDKPGIKPENVLISLVEVAKENWSFGLGLAQYA</sequence>
<gene>
    <name evidence="1" type="ordered locus">Bind_2018</name>
</gene>
<dbReference type="AlphaFoldDB" id="B2IF75"/>
<dbReference type="EMBL" id="CP001016">
    <property type="protein sequence ID" value="ACB95640.1"/>
    <property type="molecule type" value="Genomic_DNA"/>
</dbReference>
<name>B2IF75_BEII9</name>
<dbReference type="OrthoDB" id="9804765at2"/>
<dbReference type="KEGG" id="bid:Bind_2018"/>
<protein>
    <submittedName>
        <fullName evidence="1">4-oxalocrotonate tautomerase</fullName>
    </submittedName>
</protein>
<dbReference type="HOGENOM" id="CLU_148073_0_0_5"/>